<keyword evidence="4" id="KW-1003">Cell membrane</keyword>
<evidence type="ECO:0000256" key="3">
    <source>
        <dbReference type="ARBA" id="ARBA00022448"/>
    </source>
</evidence>
<evidence type="ECO:0000256" key="1">
    <source>
        <dbReference type="ARBA" id="ARBA00004651"/>
    </source>
</evidence>
<evidence type="ECO:0000256" key="5">
    <source>
        <dbReference type="ARBA" id="ARBA00022692"/>
    </source>
</evidence>
<dbReference type="InterPro" id="IPR020846">
    <property type="entry name" value="MFS_dom"/>
</dbReference>
<evidence type="ECO:0000313" key="10">
    <source>
        <dbReference type="EMBL" id="NDW03281.1"/>
    </source>
</evidence>
<dbReference type="RefSeq" id="WP_163460869.1">
    <property type="nucleotide sequence ID" value="NZ_JAAAMG010000001.1"/>
</dbReference>
<accession>A0A6N9SWW7</accession>
<feature type="transmembrane region" description="Helical" evidence="8">
    <location>
        <begin position="316"/>
        <end position="340"/>
    </location>
</feature>
<dbReference type="Proteomes" id="UP000469011">
    <property type="component" value="Unassembled WGS sequence"/>
</dbReference>
<sequence>MAPPAPRNETHGLPYWELVLMVACLMAMNAAAIDIFIPALQDIGKALDVGDANQRQFVITAYLLGFGLGQIAYGPLSDRFGRRPLLLFGIAVYVIAAGIATFSSSFTMLLIMRLIQGLGAAATRVIAISVVRDCFGGRRMASVMSLVMMVFMAVPVLAPNIGQGIMLFGSWREIFVIVALFGAGVGIWSALRLPETLAPENRRELTGKRVAEAFKIVLSNRVAFGYTIATAMIFGVLFGFINQAEQIYTGAYGLGPYFTLVFSATAIFMAIASFANSRLVERFGMRRLSHGALIVFMATAALHLLVAWLSGGAAPLWFFIPVMTFNFCIFGFIGTNFNALAMDPLGHVAGTASSVLGFMQTFGGGLIGAFLGYLYDGTLIPLIAGFIVLSALSTLCVFLAEGRLFDAKYDDVTGPQRKSAEAGAAE</sequence>
<dbReference type="EMBL" id="JAAAMG010000001">
    <property type="protein sequence ID" value="NDW03281.1"/>
    <property type="molecule type" value="Genomic_DNA"/>
</dbReference>
<feature type="transmembrane region" description="Helical" evidence="8">
    <location>
        <begin position="143"/>
        <end position="162"/>
    </location>
</feature>
<dbReference type="GO" id="GO:0005886">
    <property type="term" value="C:plasma membrane"/>
    <property type="evidence" value="ECO:0007669"/>
    <property type="project" value="UniProtKB-SubCell"/>
</dbReference>
<feature type="transmembrane region" description="Helical" evidence="8">
    <location>
        <begin position="352"/>
        <end position="373"/>
    </location>
</feature>
<keyword evidence="5 8" id="KW-0812">Transmembrane</keyword>
<evidence type="ECO:0000256" key="7">
    <source>
        <dbReference type="ARBA" id="ARBA00023136"/>
    </source>
</evidence>
<dbReference type="PANTHER" id="PTHR23502:SF132">
    <property type="entry name" value="POLYAMINE TRANSPORTER 2-RELATED"/>
    <property type="match status" value="1"/>
</dbReference>
<feature type="transmembrane region" description="Helical" evidence="8">
    <location>
        <begin position="57"/>
        <end position="73"/>
    </location>
</feature>
<proteinExistence type="inferred from homology"/>
<name>A0A6N9SWW7_9HYPH</name>
<dbReference type="Gene3D" id="1.20.1720.10">
    <property type="entry name" value="Multidrug resistance protein D"/>
    <property type="match status" value="1"/>
</dbReference>
<dbReference type="Pfam" id="PF07690">
    <property type="entry name" value="MFS_1"/>
    <property type="match status" value="1"/>
</dbReference>
<keyword evidence="8" id="KW-0997">Cell inner membrane</keyword>
<dbReference type="GO" id="GO:0042910">
    <property type="term" value="F:xenobiotic transmembrane transporter activity"/>
    <property type="evidence" value="ECO:0007669"/>
    <property type="project" value="InterPro"/>
</dbReference>
<dbReference type="AlphaFoldDB" id="A0A6N9SWW7"/>
<evidence type="ECO:0000256" key="8">
    <source>
        <dbReference type="RuleBase" id="RU365088"/>
    </source>
</evidence>
<feature type="transmembrane region" description="Helical" evidence="8">
    <location>
        <begin position="12"/>
        <end position="37"/>
    </location>
</feature>
<comment type="caution">
    <text evidence="10">The sequence shown here is derived from an EMBL/GenBank/DDBJ whole genome shotgun (WGS) entry which is preliminary data.</text>
</comment>
<evidence type="ECO:0000313" key="11">
    <source>
        <dbReference type="Proteomes" id="UP000469011"/>
    </source>
</evidence>
<evidence type="ECO:0000256" key="2">
    <source>
        <dbReference type="ARBA" id="ARBA00006236"/>
    </source>
</evidence>
<dbReference type="SUPFAM" id="SSF103473">
    <property type="entry name" value="MFS general substrate transporter"/>
    <property type="match status" value="1"/>
</dbReference>
<keyword evidence="7 8" id="KW-0472">Membrane</keyword>
<dbReference type="PANTHER" id="PTHR23502">
    <property type="entry name" value="MAJOR FACILITATOR SUPERFAMILY"/>
    <property type="match status" value="1"/>
</dbReference>
<organism evidence="10 11">
    <name type="scientific">Jiella pacifica</name>
    <dbReference type="NCBI Taxonomy" id="2696469"/>
    <lineage>
        <taxon>Bacteria</taxon>
        <taxon>Pseudomonadati</taxon>
        <taxon>Pseudomonadota</taxon>
        <taxon>Alphaproteobacteria</taxon>
        <taxon>Hyphomicrobiales</taxon>
        <taxon>Aurantimonadaceae</taxon>
        <taxon>Jiella</taxon>
    </lineage>
</organism>
<dbReference type="CDD" id="cd17320">
    <property type="entry name" value="MFS_MdfA_MDR_like"/>
    <property type="match status" value="1"/>
</dbReference>
<evidence type="ECO:0000256" key="6">
    <source>
        <dbReference type="ARBA" id="ARBA00022989"/>
    </source>
</evidence>
<protein>
    <recommendedName>
        <fullName evidence="8">Bcr/CflA family efflux transporter</fullName>
    </recommendedName>
</protein>
<dbReference type="NCBIfam" id="TIGR00710">
    <property type="entry name" value="efflux_Bcr_CflA"/>
    <property type="match status" value="1"/>
</dbReference>
<keyword evidence="6 8" id="KW-1133">Transmembrane helix</keyword>
<feature type="transmembrane region" description="Helical" evidence="8">
    <location>
        <begin position="254"/>
        <end position="276"/>
    </location>
</feature>
<feature type="transmembrane region" description="Helical" evidence="8">
    <location>
        <begin position="85"/>
        <end position="104"/>
    </location>
</feature>
<dbReference type="GO" id="GO:1990961">
    <property type="term" value="P:xenobiotic detoxification by transmembrane export across the plasma membrane"/>
    <property type="evidence" value="ECO:0007669"/>
    <property type="project" value="InterPro"/>
</dbReference>
<dbReference type="PROSITE" id="PS50850">
    <property type="entry name" value="MFS"/>
    <property type="match status" value="1"/>
</dbReference>
<dbReference type="InterPro" id="IPR004812">
    <property type="entry name" value="Efflux_drug-R_Bcr/CmlA"/>
</dbReference>
<feature type="domain" description="Major facilitator superfamily (MFS) profile" evidence="9">
    <location>
        <begin position="18"/>
        <end position="408"/>
    </location>
</feature>
<comment type="similarity">
    <text evidence="2 8">Belongs to the major facilitator superfamily. Bcr/CmlA family.</text>
</comment>
<keyword evidence="11" id="KW-1185">Reference proteome</keyword>
<keyword evidence="3 8" id="KW-0813">Transport</keyword>
<feature type="transmembrane region" description="Helical" evidence="8">
    <location>
        <begin position="223"/>
        <end position="242"/>
    </location>
</feature>
<evidence type="ECO:0000259" key="9">
    <source>
        <dbReference type="PROSITE" id="PS50850"/>
    </source>
</evidence>
<comment type="subcellular location">
    <subcellularLocation>
        <location evidence="8">Cell inner membrane</location>
        <topology evidence="8">Multi-pass membrane protein</topology>
    </subcellularLocation>
    <subcellularLocation>
        <location evidence="1">Cell membrane</location>
        <topology evidence="1">Multi-pass membrane protein</topology>
    </subcellularLocation>
</comment>
<gene>
    <name evidence="10" type="ORF">GTK09_02470</name>
</gene>
<feature type="transmembrane region" description="Helical" evidence="8">
    <location>
        <begin position="288"/>
        <end position="310"/>
    </location>
</feature>
<feature type="transmembrane region" description="Helical" evidence="8">
    <location>
        <begin position="379"/>
        <end position="400"/>
    </location>
</feature>
<dbReference type="InterPro" id="IPR036259">
    <property type="entry name" value="MFS_trans_sf"/>
</dbReference>
<reference evidence="10 11" key="1">
    <citation type="submission" date="2020-01" db="EMBL/GenBank/DDBJ databases">
        <title>Jiella pacifica sp. nov.</title>
        <authorList>
            <person name="Xue Z."/>
            <person name="Zhu S."/>
            <person name="Chen J."/>
            <person name="Yang J."/>
        </authorList>
    </citation>
    <scope>NUCLEOTIDE SEQUENCE [LARGE SCALE GENOMIC DNA]</scope>
    <source>
        <strain evidence="10 11">40Bstr34</strain>
    </source>
</reference>
<comment type="caution">
    <text evidence="8">Lacks conserved residue(s) required for the propagation of feature annotation.</text>
</comment>
<feature type="transmembrane region" description="Helical" evidence="8">
    <location>
        <begin position="174"/>
        <end position="193"/>
    </location>
</feature>
<dbReference type="InterPro" id="IPR011701">
    <property type="entry name" value="MFS"/>
</dbReference>
<evidence type="ECO:0000256" key="4">
    <source>
        <dbReference type="ARBA" id="ARBA00022475"/>
    </source>
</evidence>